<dbReference type="PANTHER" id="PTHR45689">
    <property type="entry name" value="I[[H]] CHANNEL, ISOFORM E"/>
    <property type="match status" value="1"/>
</dbReference>
<keyword evidence="4" id="KW-0472">Membrane</keyword>
<feature type="compositionally biased region" description="Low complexity" evidence="5">
    <location>
        <begin position="68"/>
        <end position="77"/>
    </location>
</feature>
<name>A0A812M4W3_9DINO</name>
<comment type="caution">
    <text evidence="7">The sequence shown here is derived from an EMBL/GenBank/DDBJ whole genome shotgun (WGS) entry which is preliminary data.</text>
</comment>
<feature type="region of interest" description="Disordered" evidence="5">
    <location>
        <begin position="60"/>
        <end position="98"/>
    </location>
</feature>
<dbReference type="PANTHER" id="PTHR45689:SF5">
    <property type="entry name" value="I[[H]] CHANNEL, ISOFORM E"/>
    <property type="match status" value="1"/>
</dbReference>
<feature type="domain" description="Ion transport" evidence="6">
    <location>
        <begin position="249"/>
        <end position="492"/>
    </location>
</feature>
<dbReference type="GO" id="GO:0098855">
    <property type="term" value="C:HCN channel complex"/>
    <property type="evidence" value="ECO:0007669"/>
    <property type="project" value="TreeGrafter"/>
</dbReference>
<dbReference type="OrthoDB" id="421226at2759"/>
<evidence type="ECO:0000256" key="3">
    <source>
        <dbReference type="ARBA" id="ARBA00022989"/>
    </source>
</evidence>
<proteinExistence type="predicted"/>
<dbReference type="InterPro" id="IPR014710">
    <property type="entry name" value="RmlC-like_jellyroll"/>
</dbReference>
<evidence type="ECO:0000256" key="5">
    <source>
        <dbReference type="SAM" id="MobiDB-lite"/>
    </source>
</evidence>
<dbReference type="AlphaFoldDB" id="A0A812M4W3"/>
<dbReference type="SUPFAM" id="SSF51206">
    <property type="entry name" value="cAMP-binding domain-like"/>
    <property type="match status" value="1"/>
</dbReference>
<evidence type="ECO:0000256" key="1">
    <source>
        <dbReference type="ARBA" id="ARBA00004141"/>
    </source>
</evidence>
<evidence type="ECO:0000313" key="7">
    <source>
        <dbReference type="EMBL" id="CAE7256839.1"/>
    </source>
</evidence>
<dbReference type="GO" id="GO:0035725">
    <property type="term" value="P:sodium ion transmembrane transport"/>
    <property type="evidence" value="ECO:0007669"/>
    <property type="project" value="TreeGrafter"/>
</dbReference>
<organism evidence="7 8">
    <name type="scientific">Symbiodinium natans</name>
    <dbReference type="NCBI Taxonomy" id="878477"/>
    <lineage>
        <taxon>Eukaryota</taxon>
        <taxon>Sar</taxon>
        <taxon>Alveolata</taxon>
        <taxon>Dinophyceae</taxon>
        <taxon>Suessiales</taxon>
        <taxon>Symbiodiniaceae</taxon>
        <taxon>Symbiodinium</taxon>
    </lineage>
</organism>
<dbReference type="Proteomes" id="UP000604046">
    <property type="component" value="Unassembled WGS sequence"/>
</dbReference>
<dbReference type="Gene3D" id="2.60.120.10">
    <property type="entry name" value="Jelly Rolls"/>
    <property type="match status" value="1"/>
</dbReference>
<evidence type="ECO:0000313" key="8">
    <source>
        <dbReference type="Proteomes" id="UP000604046"/>
    </source>
</evidence>
<dbReference type="Gene3D" id="1.10.287.70">
    <property type="match status" value="1"/>
</dbReference>
<dbReference type="InterPro" id="IPR051413">
    <property type="entry name" value="K/Na_HCN_channel"/>
</dbReference>
<evidence type="ECO:0000256" key="2">
    <source>
        <dbReference type="ARBA" id="ARBA00022692"/>
    </source>
</evidence>
<dbReference type="InterPro" id="IPR018490">
    <property type="entry name" value="cNMP-bd_dom_sf"/>
</dbReference>
<dbReference type="SUPFAM" id="SSF81324">
    <property type="entry name" value="Voltage-gated potassium channels"/>
    <property type="match status" value="1"/>
</dbReference>
<evidence type="ECO:0000259" key="6">
    <source>
        <dbReference type="Pfam" id="PF00520"/>
    </source>
</evidence>
<reference evidence="7" key="1">
    <citation type="submission" date="2021-02" db="EMBL/GenBank/DDBJ databases">
        <authorList>
            <person name="Dougan E. K."/>
            <person name="Rhodes N."/>
            <person name="Thang M."/>
            <person name="Chan C."/>
        </authorList>
    </citation>
    <scope>NUCLEOTIDE SEQUENCE</scope>
</reference>
<keyword evidence="8" id="KW-1185">Reference proteome</keyword>
<protein>
    <submittedName>
        <fullName evidence="7">Hcn2 protein</fullName>
    </submittedName>
</protein>
<keyword evidence="2" id="KW-0812">Transmembrane</keyword>
<dbReference type="InterPro" id="IPR005821">
    <property type="entry name" value="Ion_trans_dom"/>
</dbReference>
<comment type="subcellular location">
    <subcellularLocation>
        <location evidence="1">Membrane</location>
        <topology evidence="1">Multi-pass membrane protein</topology>
    </subcellularLocation>
</comment>
<dbReference type="GO" id="GO:0005249">
    <property type="term" value="F:voltage-gated potassium channel activity"/>
    <property type="evidence" value="ECO:0007669"/>
    <property type="project" value="TreeGrafter"/>
</dbReference>
<accession>A0A812M4W3</accession>
<dbReference type="EMBL" id="CAJNDS010001369">
    <property type="protein sequence ID" value="CAE7256839.1"/>
    <property type="molecule type" value="Genomic_DNA"/>
</dbReference>
<keyword evidence="3" id="KW-1133">Transmembrane helix</keyword>
<dbReference type="GO" id="GO:0003254">
    <property type="term" value="P:regulation of membrane depolarization"/>
    <property type="evidence" value="ECO:0007669"/>
    <property type="project" value="TreeGrafter"/>
</dbReference>
<evidence type="ECO:0000256" key="4">
    <source>
        <dbReference type="ARBA" id="ARBA00023136"/>
    </source>
</evidence>
<dbReference type="Pfam" id="PF00520">
    <property type="entry name" value="Ion_trans"/>
    <property type="match status" value="1"/>
</dbReference>
<sequence length="758" mass="86329">MQVSPQLQVSCVGCSFLSCSQPAAMERETFWELHRKLADCYAYDMAERGGIDRKASLLSQSDRRNSLQRRLSLQSVQKESSMTSAIEDAPRSPNSQQRPMRMVSFDRNSTIKVIDFDATEAVRVMPSTVSAPIPDEVNFTDTAKARASLRQRRRSTMNELLSAQGLKSHSSLGDSDDEAWDITKVKLHAHKCWLQDEGPDNEISQRLQSLSKGINQTADQSQMHGSELETPYEMEDQPTMLHPAGVLRTTWNIMVAICLIHDLVVIPLYVFDIPDSSLLVALEWFTQLFWNIDIAMTVRTGYYYKGLLIMDPKKVIRNYVRTWLVLDVTLVSLDWGFVLLELSGVQVNSVAQLSRTIRFLRFLRLVRILRWVKLRRMAEMFQELVQSQAASMYWSLLFGIARLIILNHLIACCWFGISRLENASDNWVEHARLSDTRPEHMYAASMNWAFAQLGVGVSDVSPRTTLETYFCIIIAFRSLITCTTLISRMTSLMTALIKAKEDEEREFRLLRSYLVFNEIPHRLGQKVTRFLQHQFSLKQQAKTADLHVPLLDLLSHQLQGELQFARHRASLAKLEFLDHLMDHLDRQIVRVMHELCTTALDCLPVAAKDLVFLGGSAARKCYLILAGSFAYHHDDGSEKVDDSESCGWIAEMCLWTPWVYLGDLVSDDVSRIVEMDASLFGQILSQSPATYEHAKDYAKNFLSMMRGQTSWSDLRQGTARDDISVGNMSRVVSIKKPQSSSFCCRKKAKPRVAHEELG</sequence>
<gene>
    <name evidence="7" type="primary">Hcn2</name>
    <name evidence="7" type="ORF">SNAT2548_LOCUS13220</name>
</gene>